<organism evidence="2 3">
    <name type="scientific">Enterococcus raffinosus</name>
    <dbReference type="NCBI Taxonomy" id="71452"/>
    <lineage>
        <taxon>Bacteria</taxon>
        <taxon>Bacillati</taxon>
        <taxon>Bacillota</taxon>
        <taxon>Bacilli</taxon>
        <taxon>Lactobacillales</taxon>
        <taxon>Enterococcaceae</taxon>
        <taxon>Enterococcus</taxon>
    </lineage>
</organism>
<accession>A0AAW8T831</accession>
<dbReference type="Gene3D" id="1.10.10.2840">
    <property type="entry name" value="PucR C-terminal helix-turn-helix domain"/>
    <property type="match status" value="1"/>
</dbReference>
<dbReference type="RefSeq" id="WP_222226316.1">
    <property type="nucleotide sequence ID" value="NZ_CP081846.1"/>
</dbReference>
<comment type="caution">
    <text evidence="2">The sequence shown here is derived from an EMBL/GenBank/DDBJ whole genome shotgun (WGS) entry which is preliminary data.</text>
</comment>
<evidence type="ECO:0000259" key="1">
    <source>
        <dbReference type="Pfam" id="PF13556"/>
    </source>
</evidence>
<reference evidence="2" key="1">
    <citation type="submission" date="2023-03" db="EMBL/GenBank/DDBJ databases">
        <authorList>
            <person name="Shen W."/>
            <person name="Cai J."/>
        </authorList>
    </citation>
    <scope>NUCLEOTIDE SEQUENCE</scope>
    <source>
        <strain evidence="2">Y15</strain>
    </source>
</reference>
<protein>
    <submittedName>
        <fullName evidence="2">Helix-turn-helix domain-containing protein</fullName>
    </submittedName>
</protein>
<proteinExistence type="predicted"/>
<dbReference type="Proteomes" id="UP001254770">
    <property type="component" value="Unassembled WGS sequence"/>
</dbReference>
<evidence type="ECO:0000313" key="2">
    <source>
        <dbReference type="EMBL" id="MDT2543232.1"/>
    </source>
</evidence>
<dbReference type="PANTHER" id="PTHR33744:SF1">
    <property type="entry name" value="DNA-BINDING TRANSCRIPTIONAL ACTIVATOR ADER"/>
    <property type="match status" value="1"/>
</dbReference>
<name>A0AAW8T831_9ENTE</name>
<dbReference type="PANTHER" id="PTHR33744">
    <property type="entry name" value="CARBOHYDRATE DIACID REGULATOR"/>
    <property type="match status" value="1"/>
</dbReference>
<dbReference type="AlphaFoldDB" id="A0AAW8T831"/>
<feature type="domain" description="PucR C-terminal helix-turn-helix" evidence="1">
    <location>
        <begin position="342"/>
        <end position="399"/>
    </location>
</feature>
<sequence>MQYTDERLTEYTNQAIERISQGCTIDDLAQFTYQKFHLPLIVADPGYRLIAYAGGENIHDPYWQQIIYSGEPTDHTIMKFYIDDGLMEAIIGSKEALLIDWGVCEDYPQTCGPIYIDHKLEGVVSVLFMEEELLDFSLKLNNLLRQFCGILMQSNNFRLTHAINPVKELLAQKFFDTENYENVASLKGYLEIVKLQPQFCVVVVSEKEGDAILLSRLKGQIVKESSNILYYEKNQKLYLLFQAISERGLDQIFLHLIKQSESYCGVSTVFNSLERRAAYIQQAELANDTARLQNLYGQCTVFSQSLSEIFLLQPLERFNRANLIPQEIQRLIDYDDQHETELVKTLSSYLYQRNDINKTSKLLHVHRNTLIYRLNKIRDLTAVEIDEPEVAWTLQLVFRVLEVLERRNRGSE</sequence>
<gene>
    <name evidence="2" type="ORF">P7D69_02590</name>
</gene>
<dbReference type="Pfam" id="PF13556">
    <property type="entry name" value="HTH_30"/>
    <property type="match status" value="1"/>
</dbReference>
<dbReference type="EMBL" id="JARPXL010000002">
    <property type="protein sequence ID" value="MDT2543232.1"/>
    <property type="molecule type" value="Genomic_DNA"/>
</dbReference>
<evidence type="ECO:0000313" key="3">
    <source>
        <dbReference type="Proteomes" id="UP001254770"/>
    </source>
</evidence>
<dbReference type="InterPro" id="IPR025736">
    <property type="entry name" value="PucR_C-HTH_dom"/>
</dbReference>
<dbReference type="InterPro" id="IPR042070">
    <property type="entry name" value="PucR_C-HTH_sf"/>
</dbReference>
<dbReference type="InterPro" id="IPR051448">
    <property type="entry name" value="CdaR-like_regulators"/>
</dbReference>